<protein>
    <submittedName>
        <fullName evidence="1">Uncharacterized protein</fullName>
    </submittedName>
</protein>
<reference evidence="1 2" key="1">
    <citation type="submission" date="2014-05" db="EMBL/GenBank/DDBJ databases">
        <authorList>
            <person name="Sibley D."/>
            <person name="Venepally P."/>
            <person name="Karamycheva S."/>
            <person name="Hadjithomas M."/>
            <person name="Khan A."/>
            <person name="Brunk B."/>
            <person name="Roos D."/>
            <person name="Caler E."/>
            <person name="Lorenzi H."/>
        </authorList>
    </citation>
    <scope>NUCLEOTIDE SEQUENCE [LARGE SCALE GENOMIC DNA]</scope>
    <source>
        <strain evidence="1 2">RUB</strain>
    </source>
</reference>
<comment type="caution">
    <text evidence="1">The sequence shown here is derived from an EMBL/GenBank/DDBJ whole genome shotgun (WGS) entry which is preliminary data.</text>
</comment>
<dbReference type="VEuPathDB" id="ToxoDB:TGRUB_295662"/>
<organism evidence="1 2">
    <name type="scientific">Toxoplasma gondii RUB</name>
    <dbReference type="NCBI Taxonomy" id="935652"/>
    <lineage>
        <taxon>Eukaryota</taxon>
        <taxon>Sar</taxon>
        <taxon>Alveolata</taxon>
        <taxon>Apicomplexa</taxon>
        <taxon>Conoidasida</taxon>
        <taxon>Coccidia</taxon>
        <taxon>Eucoccidiorida</taxon>
        <taxon>Eimeriorina</taxon>
        <taxon>Sarcocystidae</taxon>
        <taxon>Toxoplasma</taxon>
    </lineage>
</organism>
<dbReference type="AlphaFoldDB" id="A0A086LLI6"/>
<dbReference type="Proteomes" id="UP000028834">
    <property type="component" value="Unassembled WGS sequence"/>
</dbReference>
<accession>A0A086LLI6</accession>
<name>A0A086LLI6_TOXGO</name>
<dbReference type="EMBL" id="AFYV02002824">
    <property type="protein sequence ID" value="KFG57504.1"/>
    <property type="molecule type" value="Genomic_DNA"/>
</dbReference>
<evidence type="ECO:0000313" key="2">
    <source>
        <dbReference type="Proteomes" id="UP000028834"/>
    </source>
</evidence>
<evidence type="ECO:0000313" key="1">
    <source>
        <dbReference type="EMBL" id="KFG57504.1"/>
    </source>
</evidence>
<dbReference type="OrthoDB" id="331661at2759"/>
<proteinExistence type="predicted"/>
<gene>
    <name evidence="1" type="ORF">TGRUB_295662</name>
</gene>
<sequence>MEPHTGWCVPSPANWNRLVSSLSSGPADPHCIETDRPTPPPSPRLCRRPIGKWILRVSEPLNRDWQFHSFSFFTSFHYLLSLNSFVSTMAPKIFSLVAVLGSLGTAAAVQPSVSNAGLALARETQVSMLQVQMQEKLSEMATAQLMEELGVDAAFSSALKETMSGFGKELLSSLKPTVTQICEDIVEQVAGYQQSVDEEALESDLGFAQISSSRVTDIAPHDVEKATALVDEQFWNKARNALKKVAAGVKKVASPIVSKVKDSLAAALKDLLSRIKPLLQTKLAEMISSVCDKAKDGLENATA</sequence>